<feature type="domain" description="BIG2" evidence="1">
    <location>
        <begin position="346"/>
        <end position="426"/>
    </location>
</feature>
<protein>
    <recommendedName>
        <fullName evidence="1">BIG2 domain-containing protein</fullName>
    </recommendedName>
</protein>
<dbReference type="Pfam" id="PF02368">
    <property type="entry name" value="Big_2"/>
    <property type="match status" value="3"/>
</dbReference>
<sequence>MAASCGEDTEGRPMIIPYALIVACFFAFLLFPGGVVQGSAVAPAVDSEPTGNLSPEILTHSRIPENLSLSPDAGTLALGDAPLQFTATLSRANYTADVTGNCNWSSSNTSVGTVEGGIFTPGAPGHADVTASYPPNVAPGRRPITATAPVVVSPPSRRLTTIIIQPPVVALDAHETRELEATCLDENDNPIADVAVSWESSDEAIAAVDAGGTVTGVSEGSAEITASVEGVVESAIVQVNRSPPVPAAIEVSPQEERVGVEDTLQLNASCSDQYGEVMPDVTMTWSSSDAAIGSVDFTGLFHARAGGTAIVTASADGARGSATITVIESTPEPETPTIVTELPEPEPAFIAVSPSSGTLGVGETVRLEAAVYDRNNREIPGTPVSWASANESVGTIDDEGLFTAVAEGETVVTARSGEIEGGSNLRVARESLIARIEVQPESCALEVDRDRQLTATCYDRDGRVVEGADVAWTCSNVSVGSVNGAGLFTARNAGNVTINATADGVAGSATVVVGGSPSPVDPVLLAILAVVTGATASYGIQRYLKGRPRTRIREHLPVHVEVGGGVEAAKAAPGSRPAVDVEVTGGIQKGGEER</sequence>
<dbReference type="Gene3D" id="2.60.40.1080">
    <property type="match status" value="5"/>
</dbReference>
<dbReference type="RefSeq" id="WP_048182479.1">
    <property type="nucleotide sequence ID" value="NZ_JXOJ01000002.1"/>
</dbReference>
<evidence type="ECO:0000259" key="1">
    <source>
        <dbReference type="SMART" id="SM00635"/>
    </source>
</evidence>
<dbReference type="InterPro" id="IPR003343">
    <property type="entry name" value="Big_2"/>
</dbReference>
<dbReference type="PATRIC" id="fig|1550566.3.peg.1235"/>
<dbReference type="SUPFAM" id="SSF49373">
    <property type="entry name" value="Invasin/intimin cell-adhesion fragments"/>
    <property type="match status" value="5"/>
</dbReference>
<dbReference type="SMART" id="SM00635">
    <property type="entry name" value="BID_2"/>
    <property type="match status" value="5"/>
</dbReference>
<comment type="caution">
    <text evidence="2">The sequence shown here is derived from an EMBL/GenBank/DDBJ whole genome shotgun (WGS) entry which is preliminary data.</text>
</comment>
<keyword evidence="3" id="KW-1185">Reference proteome</keyword>
<dbReference type="STRING" id="1550566.SZ63_05710"/>
<proteinExistence type="predicted"/>
<feature type="domain" description="BIG2" evidence="1">
    <location>
        <begin position="158"/>
        <end position="238"/>
    </location>
</feature>
<evidence type="ECO:0000313" key="2">
    <source>
        <dbReference type="EMBL" id="KLK88506.1"/>
    </source>
</evidence>
<name>A0A0H1R0Z8_9EURY</name>
<dbReference type="EMBL" id="JXOJ01000002">
    <property type="protein sequence ID" value="KLK88506.1"/>
    <property type="molecule type" value="Genomic_DNA"/>
</dbReference>
<reference evidence="2 3" key="1">
    <citation type="journal article" date="2015" name="Int. J. Syst. Evol. Microbiol.">
        <title>Methanoculleus sediminis sp. nov., a methanogen from sediments near a submarine mud volcano.</title>
        <authorList>
            <person name="Chen S.C."/>
            <person name="Chen M.F."/>
            <person name="Lai M.C."/>
            <person name="Weng C.Y."/>
            <person name="Wu S.Y."/>
            <person name="Lin S."/>
            <person name="Yang T.F."/>
            <person name="Chen P.C."/>
        </authorList>
    </citation>
    <scope>NUCLEOTIDE SEQUENCE [LARGE SCALE GENOMIC DNA]</scope>
    <source>
        <strain evidence="2 3">S3Fa</strain>
    </source>
</reference>
<dbReference type="OrthoDB" id="112152at2157"/>
<dbReference type="Proteomes" id="UP000035301">
    <property type="component" value="Unassembled WGS sequence"/>
</dbReference>
<evidence type="ECO:0000313" key="3">
    <source>
        <dbReference type="Proteomes" id="UP000035301"/>
    </source>
</evidence>
<accession>A0A0H1R0Z8</accession>
<organism evidence="2 3">
    <name type="scientific">Methanoculleus sediminis</name>
    <dbReference type="NCBI Taxonomy" id="1550566"/>
    <lineage>
        <taxon>Archaea</taxon>
        <taxon>Methanobacteriati</taxon>
        <taxon>Methanobacteriota</taxon>
        <taxon>Stenosarchaea group</taxon>
        <taxon>Methanomicrobia</taxon>
        <taxon>Methanomicrobiales</taxon>
        <taxon>Methanomicrobiaceae</taxon>
        <taxon>Methanoculleus</taxon>
    </lineage>
</organism>
<dbReference type="InterPro" id="IPR008964">
    <property type="entry name" value="Invasin/intimin_cell_adhesion"/>
</dbReference>
<feature type="domain" description="BIG2" evidence="1">
    <location>
        <begin position="63"/>
        <end position="143"/>
    </location>
</feature>
<feature type="domain" description="BIG2" evidence="1">
    <location>
        <begin position="245"/>
        <end position="325"/>
    </location>
</feature>
<dbReference type="PANTHER" id="PTHR23019:SF0">
    <property type="entry name" value="NUCLEAR PORE MEMBRANE GLYCOPROTEIN 210"/>
    <property type="match status" value="1"/>
</dbReference>
<dbReference type="AlphaFoldDB" id="A0A0H1R0Z8"/>
<feature type="domain" description="BIG2" evidence="1">
    <location>
        <begin position="432"/>
        <end position="512"/>
    </location>
</feature>
<dbReference type="PANTHER" id="PTHR23019">
    <property type="entry name" value="NUCLEAR PORE MEMBRANE GLYCOPROTEIN GP210-RELATED"/>
    <property type="match status" value="1"/>
</dbReference>
<dbReference type="InterPro" id="IPR045197">
    <property type="entry name" value="NUP210-like"/>
</dbReference>
<gene>
    <name evidence="2" type="ORF">SZ63_05710</name>
</gene>